<dbReference type="OrthoDB" id="3425454at2"/>
<accession>A0A1X2E774</accession>
<reference evidence="1 2" key="1">
    <citation type="submission" date="2016-01" db="EMBL/GenBank/DDBJ databases">
        <title>The new phylogeny of the genus Mycobacterium.</title>
        <authorList>
            <person name="Tarcisio F."/>
            <person name="Conor M."/>
            <person name="Antonella G."/>
            <person name="Elisabetta G."/>
            <person name="Giulia F.S."/>
            <person name="Sara T."/>
            <person name="Anna F."/>
            <person name="Clotilde B."/>
            <person name="Roberto B."/>
            <person name="Veronica D.S."/>
            <person name="Fabio R."/>
            <person name="Monica P."/>
            <person name="Olivier J."/>
            <person name="Enrico T."/>
            <person name="Nicola S."/>
        </authorList>
    </citation>
    <scope>NUCLEOTIDE SEQUENCE [LARGE SCALE GENOMIC DNA]</scope>
    <source>
        <strain evidence="1 2">DSM 44166</strain>
    </source>
</reference>
<dbReference type="RefSeq" id="WP_085671811.1">
    <property type="nucleotide sequence ID" value="NZ_JACKRU010000898.1"/>
</dbReference>
<protein>
    <submittedName>
        <fullName evidence="1">Uncharacterized protein</fullName>
    </submittedName>
</protein>
<gene>
    <name evidence="1" type="ORF">AWC27_05335</name>
</gene>
<proteinExistence type="predicted"/>
<dbReference type="AlphaFoldDB" id="A0A1X2E774"/>
<dbReference type="Proteomes" id="UP000193317">
    <property type="component" value="Unassembled WGS sequence"/>
</dbReference>
<sequence length="177" mass="18424">MTVAAFVLSVIAIVLAATSLGWQVVTILRARPRPKLTPVIARLTPEGLVTNDASSDVCEALLNAAEAVPDGQLLIGVKVVNAGRVPFQVDGWAIRADPVGTSLVPVDKPVAGTEVPNEIAPGASATFLTELQHARHFAEAVAGDPDQPARTVLTVSSGVRTYTTKLVTAELLSLVSE</sequence>
<dbReference type="EMBL" id="LQPW01000132">
    <property type="protein sequence ID" value="ORW96316.1"/>
    <property type="molecule type" value="Genomic_DNA"/>
</dbReference>
<evidence type="ECO:0000313" key="1">
    <source>
        <dbReference type="EMBL" id="ORW96316.1"/>
    </source>
</evidence>
<keyword evidence="2" id="KW-1185">Reference proteome</keyword>
<evidence type="ECO:0000313" key="2">
    <source>
        <dbReference type="Proteomes" id="UP000193317"/>
    </source>
</evidence>
<name>A0A1X2E774_MYCSZ</name>
<organism evidence="1 2">
    <name type="scientific">Mycobacterium szulgai</name>
    <dbReference type="NCBI Taxonomy" id="1787"/>
    <lineage>
        <taxon>Bacteria</taxon>
        <taxon>Bacillati</taxon>
        <taxon>Actinomycetota</taxon>
        <taxon>Actinomycetes</taxon>
        <taxon>Mycobacteriales</taxon>
        <taxon>Mycobacteriaceae</taxon>
        <taxon>Mycobacterium</taxon>
    </lineage>
</organism>
<comment type="caution">
    <text evidence="1">The sequence shown here is derived from an EMBL/GenBank/DDBJ whole genome shotgun (WGS) entry which is preliminary data.</text>
</comment>